<dbReference type="Proteomes" id="UP000285908">
    <property type="component" value="Unassembled WGS sequence"/>
</dbReference>
<reference evidence="1 2" key="1">
    <citation type="submission" date="2018-11" db="EMBL/GenBank/DDBJ databases">
        <title>Mesobaculum littorinae gen. nov., sp. nov., isolated from Littorina scabra that represents a novel genus of the order Rhodobacteraceae.</title>
        <authorList>
            <person name="Li F."/>
        </authorList>
    </citation>
    <scope>NUCLEOTIDE SEQUENCE [LARGE SCALE GENOMIC DNA]</scope>
    <source>
        <strain evidence="1 2">M0103</strain>
    </source>
</reference>
<dbReference type="EMBL" id="RQXX01000003">
    <property type="protein sequence ID" value="RVV98169.1"/>
    <property type="molecule type" value="Genomic_DNA"/>
</dbReference>
<comment type="caution">
    <text evidence="1">The sequence shown here is derived from an EMBL/GenBank/DDBJ whole genome shotgun (WGS) entry which is preliminary data.</text>
</comment>
<dbReference type="OrthoDB" id="7865530at2"/>
<dbReference type="InterPro" id="IPR011033">
    <property type="entry name" value="PRC_barrel-like_sf"/>
</dbReference>
<protein>
    <submittedName>
        <fullName evidence="1">PRC-barrel domain containing protein</fullName>
    </submittedName>
</protein>
<organism evidence="1 2">
    <name type="scientific">Mesobaculum littorinae</name>
    <dbReference type="NCBI Taxonomy" id="2486419"/>
    <lineage>
        <taxon>Bacteria</taxon>
        <taxon>Pseudomonadati</taxon>
        <taxon>Pseudomonadota</taxon>
        <taxon>Alphaproteobacteria</taxon>
        <taxon>Rhodobacterales</taxon>
        <taxon>Roseobacteraceae</taxon>
        <taxon>Mesobaculum</taxon>
    </lineage>
</organism>
<gene>
    <name evidence="1" type="ORF">EKE94_12035</name>
</gene>
<keyword evidence="2" id="KW-1185">Reference proteome</keyword>
<dbReference type="AlphaFoldDB" id="A0A438AHG2"/>
<proteinExistence type="predicted"/>
<evidence type="ECO:0000313" key="2">
    <source>
        <dbReference type="Proteomes" id="UP000285908"/>
    </source>
</evidence>
<dbReference type="RefSeq" id="WP_127906835.1">
    <property type="nucleotide sequence ID" value="NZ_RQXX01000003.1"/>
</dbReference>
<evidence type="ECO:0000313" key="1">
    <source>
        <dbReference type="EMBL" id="RVV98169.1"/>
    </source>
</evidence>
<sequence length="210" mass="23146">MTYRLTRLLNLTVAAGDDRYPVRTLLCDPAGWRLRHAALDIGGWWNRHDVVVSLSRLGRIDAAEGLWHAPELTRDEIEAAARWSGEGAPLEGLSLWPPLIVGPFGGTYAPLLMQSLWNEEMADVPESEAEPPSHRTDARDWIGRDAFGDDGLLGRIEDVEVTEDTYRFVAVVIGGEGMETGRTVPLTALRYLADQGHAVFDLDRAALAAM</sequence>
<name>A0A438AHG2_9RHOB</name>
<accession>A0A438AHG2</accession>
<dbReference type="SUPFAM" id="SSF50346">
    <property type="entry name" value="PRC-barrel domain"/>
    <property type="match status" value="2"/>
</dbReference>